<evidence type="ECO:0000313" key="1">
    <source>
        <dbReference type="EMBL" id="GME25153.1"/>
    </source>
</evidence>
<sequence>MALLKNLLAAFALASLASASCTNPPVRKEWRKLSDDEKKSYISAVQCLQAKGAKTTSFFPGARTRYDDFVAPHINETDYVHFVGHFQAWHRYYVSAYESALRNECGWEGGQPYWDWTLDAEDFLSSPIFDPVTGFGGNGYYIDSSNDTSVRLHIPGKTGGGCVSTGPFANYTVNMGPNNSTAYNPRCFRRDISPWLASQKLNSTVVETALAGETFQEFDILAQGQVSVEGLTYHGGGHLGVGGDLGMMGDLYNSPSDPLFFLHHAAMDRIWWKWVNIDFEARVNDISGPDTQFAYPFDFYGEVPYQNITLDYQMHVGPLSNSSWVRVGDVMDIQKGVLCYDLVIIHLPALWLGFDDLPPSYVSVSWVGLATVPLNFTVTTVRPVVRAAG</sequence>
<dbReference type="EMBL" id="BSXG01000017">
    <property type="protein sequence ID" value="GME25153.1"/>
    <property type="molecule type" value="Genomic_DNA"/>
</dbReference>
<keyword evidence="2" id="KW-1185">Reference proteome</keyword>
<gene>
    <name evidence="1" type="primary">g1788</name>
    <name evidence="1" type="ORF">NpPPO83_00001788</name>
</gene>
<dbReference type="Proteomes" id="UP001165186">
    <property type="component" value="Unassembled WGS sequence"/>
</dbReference>
<accession>A0ACB5RXD1</accession>
<comment type="caution">
    <text evidence="1">The sequence shown here is derived from an EMBL/GenBank/DDBJ whole genome shotgun (WGS) entry which is preliminary data.</text>
</comment>
<name>A0ACB5RXD1_9PEZI</name>
<protein>
    <submittedName>
        <fullName evidence="1">Tyrosinase central domain protein</fullName>
    </submittedName>
</protein>
<evidence type="ECO:0000313" key="2">
    <source>
        <dbReference type="Proteomes" id="UP001165186"/>
    </source>
</evidence>
<reference evidence="1" key="1">
    <citation type="submission" date="2024-09" db="EMBL/GenBank/DDBJ databases">
        <title>Draft Genome Sequences of Neofusicoccum parvum.</title>
        <authorList>
            <person name="Ashida A."/>
            <person name="Camagna M."/>
            <person name="Tanaka A."/>
            <person name="Takemoto D."/>
        </authorList>
    </citation>
    <scope>NUCLEOTIDE SEQUENCE</scope>
    <source>
        <strain evidence="1">PPO83</strain>
    </source>
</reference>
<proteinExistence type="predicted"/>
<organism evidence="1 2">
    <name type="scientific">Neofusicoccum parvum</name>
    <dbReference type="NCBI Taxonomy" id="310453"/>
    <lineage>
        <taxon>Eukaryota</taxon>
        <taxon>Fungi</taxon>
        <taxon>Dikarya</taxon>
        <taxon>Ascomycota</taxon>
        <taxon>Pezizomycotina</taxon>
        <taxon>Dothideomycetes</taxon>
        <taxon>Dothideomycetes incertae sedis</taxon>
        <taxon>Botryosphaeriales</taxon>
        <taxon>Botryosphaeriaceae</taxon>
        <taxon>Neofusicoccum</taxon>
    </lineage>
</organism>